<keyword evidence="7" id="KW-0067">ATP-binding</keyword>
<dbReference type="Gene3D" id="3.40.50.2300">
    <property type="match status" value="1"/>
</dbReference>
<evidence type="ECO:0000256" key="1">
    <source>
        <dbReference type="ARBA" id="ARBA00000085"/>
    </source>
</evidence>
<dbReference type="InterPro" id="IPR001789">
    <property type="entry name" value="Sig_transdc_resp-reg_receiver"/>
</dbReference>
<dbReference type="SUPFAM" id="SSF55874">
    <property type="entry name" value="ATPase domain of HSP90 chaperone/DNA topoisomerase II/histidine kinase"/>
    <property type="match status" value="1"/>
</dbReference>
<evidence type="ECO:0000259" key="11">
    <source>
        <dbReference type="PROSITE" id="PS50110"/>
    </source>
</evidence>
<dbReference type="PROSITE" id="PS50110">
    <property type="entry name" value="RESPONSE_REGULATORY"/>
    <property type="match status" value="1"/>
</dbReference>
<dbReference type="InterPro" id="IPR036097">
    <property type="entry name" value="HisK_dim/P_sf"/>
</dbReference>
<evidence type="ECO:0000256" key="6">
    <source>
        <dbReference type="ARBA" id="ARBA00022777"/>
    </source>
</evidence>
<comment type="catalytic activity">
    <reaction evidence="1">
        <text>ATP + protein L-histidine = ADP + protein N-phospho-L-histidine.</text>
        <dbReference type="EC" id="2.7.13.3"/>
    </reaction>
</comment>
<evidence type="ECO:0000259" key="10">
    <source>
        <dbReference type="PROSITE" id="PS50109"/>
    </source>
</evidence>
<dbReference type="InterPro" id="IPR036890">
    <property type="entry name" value="HATPase_C_sf"/>
</dbReference>
<dbReference type="Pfam" id="PF00072">
    <property type="entry name" value="Response_reg"/>
    <property type="match status" value="1"/>
</dbReference>
<evidence type="ECO:0000256" key="9">
    <source>
        <dbReference type="PROSITE-ProRule" id="PRU00169"/>
    </source>
</evidence>
<dbReference type="InterPro" id="IPR004358">
    <property type="entry name" value="Sig_transdc_His_kin-like_C"/>
</dbReference>
<dbReference type="PROSITE" id="PS50109">
    <property type="entry name" value="HIS_KIN"/>
    <property type="match status" value="1"/>
</dbReference>
<feature type="domain" description="Response regulatory" evidence="11">
    <location>
        <begin position="8"/>
        <end position="120"/>
    </location>
</feature>
<evidence type="ECO:0000256" key="8">
    <source>
        <dbReference type="ARBA" id="ARBA00023012"/>
    </source>
</evidence>
<dbReference type="SMART" id="SM00387">
    <property type="entry name" value="HATPase_c"/>
    <property type="match status" value="1"/>
</dbReference>
<dbReference type="CDD" id="cd00156">
    <property type="entry name" value="REC"/>
    <property type="match status" value="1"/>
</dbReference>
<dbReference type="RefSeq" id="WP_085053380.1">
    <property type="nucleotide sequence ID" value="NZ_LNQR01000107.1"/>
</dbReference>
<dbReference type="Proteomes" id="UP000060487">
    <property type="component" value="Unassembled WGS sequence"/>
</dbReference>
<dbReference type="Gene3D" id="1.10.287.130">
    <property type="match status" value="1"/>
</dbReference>
<keyword evidence="5" id="KW-0547">Nucleotide-binding</keyword>
<evidence type="ECO:0000313" key="13">
    <source>
        <dbReference type="Proteomes" id="UP000060487"/>
    </source>
</evidence>
<keyword evidence="3 9" id="KW-0597">Phosphoprotein</keyword>
<keyword evidence="13" id="KW-1185">Reference proteome</keyword>
<keyword evidence="6 12" id="KW-0418">Kinase</keyword>
<dbReference type="EC" id="2.7.13.3" evidence="2"/>
<feature type="domain" description="Histidine kinase" evidence="10">
    <location>
        <begin position="169"/>
        <end position="384"/>
    </location>
</feature>
<accession>A0ABR5SDQ3</accession>
<dbReference type="PANTHER" id="PTHR43065">
    <property type="entry name" value="SENSOR HISTIDINE KINASE"/>
    <property type="match status" value="1"/>
</dbReference>
<evidence type="ECO:0000256" key="7">
    <source>
        <dbReference type="ARBA" id="ARBA00022840"/>
    </source>
</evidence>
<organism evidence="12 13">
    <name type="scientific">Candidatus Magnetominusculus xianensis</name>
    <dbReference type="NCBI Taxonomy" id="1748249"/>
    <lineage>
        <taxon>Bacteria</taxon>
        <taxon>Pseudomonadati</taxon>
        <taxon>Nitrospirota</taxon>
        <taxon>Nitrospiria</taxon>
        <taxon>Nitrospirales</taxon>
        <taxon>Nitrospiraceae</taxon>
        <taxon>Candidatus Magnetominusculus</taxon>
    </lineage>
</organism>
<evidence type="ECO:0000256" key="4">
    <source>
        <dbReference type="ARBA" id="ARBA00022679"/>
    </source>
</evidence>
<keyword evidence="4 12" id="KW-0808">Transferase</keyword>
<gene>
    <name evidence="12" type="ORF">ASN18_2760</name>
</gene>
<dbReference type="InterPro" id="IPR011006">
    <property type="entry name" value="CheY-like_superfamily"/>
</dbReference>
<evidence type="ECO:0000256" key="2">
    <source>
        <dbReference type="ARBA" id="ARBA00012438"/>
    </source>
</evidence>
<dbReference type="Pfam" id="PF02518">
    <property type="entry name" value="HATPase_c"/>
    <property type="match status" value="1"/>
</dbReference>
<comment type="caution">
    <text evidence="12">The sequence shown here is derived from an EMBL/GenBank/DDBJ whole genome shotgun (WGS) entry which is preliminary data.</text>
</comment>
<dbReference type="PANTHER" id="PTHR43065:SF10">
    <property type="entry name" value="PEROXIDE STRESS-ACTIVATED HISTIDINE KINASE MAK3"/>
    <property type="match status" value="1"/>
</dbReference>
<dbReference type="Gene3D" id="3.30.565.10">
    <property type="entry name" value="Histidine kinase-like ATPase, C-terminal domain"/>
    <property type="match status" value="1"/>
</dbReference>
<sequence length="392" mass="44468">MTTLHTHNVLCVGDNNVLELLLSELERCRIYEVSTVREFSAALADGSIDIILLDLQMLDINALELAELVKAEKLHIPIVFLTDEFRLDAFIQQGYKSGTIDYLTKPIDHNQFLNKMNLYLRLFDKEKSLRELNDTLHRHVWEQLARHRQNDCILSHQARLASVGETIVQIAHHWRQPINTIGLLIQDILDAYDFNELNREYIRGNVNKCMDIIEKMSDTIDELRGFYKSDAVKTAFMLNRTIEKTVSFIKPILIEHNINIIVNNSTDTQLTGYPVEFGRVVVSLINNAKDALTENCIERPVIKIDSFVEEDRAVIVITDNGGGVPPEIAGRIFDPYFTTKEEGRAAGLGLYTSKHLIEKCMGGTLSFKNIADGAEFKISLPILNPHRAHSVG</sequence>
<proteinExistence type="predicted"/>
<keyword evidence="8" id="KW-0902">Two-component regulatory system</keyword>
<dbReference type="GO" id="GO:0004673">
    <property type="term" value="F:protein histidine kinase activity"/>
    <property type="evidence" value="ECO:0007669"/>
    <property type="project" value="UniProtKB-EC"/>
</dbReference>
<dbReference type="SUPFAM" id="SSF47384">
    <property type="entry name" value="Homodimeric domain of signal transducing histidine kinase"/>
    <property type="match status" value="1"/>
</dbReference>
<evidence type="ECO:0000256" key="5">
    <source>
        <dbReference type="ARBA" id="ARBA00022741"/>
    </source>
</evidence>
<dbReference type="PRINTS" id="PR00344">
    <property type="entry name" value="BCTRLSENSOR"/>
</dbReference>
<evidence type="ECO:0000313" key="12">
    <source>
        <dbReference type="EMBL" id="KWT79386.1"/>
    </source>
</evidence>
<dbReference type="InterPro" id="IPR003594">
    <property type="entry name" value="HATPase_dom"/>
</dbReference>
<dbReference type="SMART" id="SM00448">
    <property type="entry name" value="REC"/>
    <property type="match status" value="1"/>
</dbReference>
<dbReference type="EMBL" id="LNQR01000107">
    <property type="protein sequence ID" value="KWT79386.1"/>
    <property type="molecule type" value="Genomic_DNA"/>
</dbReference>
<dbReference type="InterPro" id="IPR005467">
    <property type="entry name" value="His_kinase_dom"/>
</dbReference>
<feature type="modified residue" description="4-aspartylphosphate" evidence="9">
    <location>
        <position position="54"/>
    </location>
</feature>
<reference evidence="12 13" key="1">
    <citation type="submission" date="2015-11" db="EMBL/GenBank/DDBJ databases">
        <authorList>
            <person name="Lin W."/>
        </authorList>
    </citation>
    <scope>NUCLEOTIDE SEQUENCE [LARGE SCALE GENOMIC DNA]</scope>
    <source>
        <strain evidence="12 13">HCH-1</strain>
    </source>
</reference>
<dbReference type="SUPFAM" id="SSF52172">
    <property type="entry name" value="CheY-like"/>
    <property type="match status" value="1"/>
</dbReference>
<name>A0ABR5SDQ3_9BACT</name>
<protein>
    <recommendedName>
        <fullName evidence="2">histidine kinase</fullName>
        <ecNumber evidence="2">2.7.13.3</ecNumber>
    </recommendedName>
</protein>
<evidence type="ECO:0000256" key="3">
    <source>
        <dbReference type="ARBA" id="ARBA00022553"/>
    </source>
</evidence>